<dbReference type="GO" id="GO:0006633">
    <property type="term" value="P:fatty acid biosynthetic process"/>
    <property type="evidence" value="ECO:0007669"/>
    <property type="project" value="InterPro"/>
</dbReference>
<keyword evidence="2 3" id="KW-0808">Transferase</keyword>
<accession>Q1K0P6</accession>
<reference evidence="5" key="1">
    <citation type="submission" date="2006-05" db="EMBL/GenBank/DDBJ databases">
        <title>Annotation of the draft genome assembly of Desulfuromonas acetoxidans DSM 684.</title>
        <authorList>
            <consortium name="US DOE Joint Genome Institute (JGI-ORNL)"/>
            <person name="Larimer F."/>
            <person name="Land M."/>
            <person name="Hauser L."/>
        </authorList>
    </citation>
    <scope>NUCLEOTIDE SEQUENCE [LARGE SCALE GENOMIC DNA]</scope>
    <source>
        <strain evidence="5">DSM 684</strain>
    </source>
</reference>
<dbReference type="GO" id="GO:0005829">
    <property type="term" value="C:cytosol"/>
    <property type="evidence" value="ECO:0007669"/>
    <property type="project" value="TreeGrafter"/>
</dbReference>
<dbReference type="RefSeq" id="WP_005999648.1">
    <property type="nucleotide sequence ID" value="NZ_AAEW02000007.1"/>
</dbReference>
<keyword evidence="6" id="KW-1185">Reference proteome</keyword>
<dbReference type="Gene3D" id="3.40.47.10">
    <property type="match status" value="1"/>
</dbReference>
<comment type="similarity">
    <text evidence="1 3">Belongs to the thiolase-like superfamily. Beta-ketoacyl-ACP synthases family.</text>
</comment>
<gene>
    <name evidence="5" type="ORF">Dace_2195</name>
</gene>
<dbReference type="InterPro" id="IPR020841">
    <property type="entry name" value="PKS_Beta-ketoAc_synthase_dom"/>
</dbReference>
<dbReference type="PANTHER" id="PTHR11712:SF325">
    <property type="entry name" value="3-OXOACYL-(ACYL-CARRIER-PROTEIN) SYNTHASE II FABF"/>
    <property type="match status" value="1"/>
</dbReference>
<proteinExistence type="inferred from homology"/>
<evidence type="ECO:0000313" key="5">
    <source>
        <dbReference type="EMBL" id="EAT15895.1"/>
    </source>
</evidence>
<evidence type="ECO:0000256" key="3">
    <source>
        <dbReference type="RuleBase" id="RU003694"/>
    </source>
</evidence>
<dbReference type="PROSITE" id="PS52004">
    <property type="entry name" value="KS3_2"/>
    <property type="match status" value="1"/>
</dbReference>
<dbReference type="InterPro" id="IPR014030">
    <property type="entry name" value="Ketoacyl_synth_N"/>
</dbReference>
<dbReference type="GO" id="GO:0004315">
    <property type="term" value="F:3-oxoacyl-[acyl-carrier-protein] synthase activity"/>
    <property type="evidence" value="ECO:0007669"/>
    <property type="project" value="InterPro"/>
</dbReference>
<dbReference type="PROSITE" id="PS00606">
    <property type="entry name" value="KS3_1"/>
    <property type="match status" value="1"/>
</dbReference>
<dbReference type="Proteomes" id="UP000005695">
    <property type="component" value="Unassembled WGS sequence"/>
</dbReference>
<organism evidence="5 6">
    <name type="scientific">Desulfuromonas acetoxidans (strain DSM 684 / 11070)</name>
    <dbReference type="NCBI Taxonomy" id="281689"/>
    <lineage>
        <taxon>Bacteria</taxon>
        <taxon>Pseudomonadati</taxon>
        <taxon>Thermodesulfobacteriota</taxon>
        <taxon>Desulfuromonadia</taxon>
        <taxon>Desulfuromonadales</taxon>
        <taxon>Desulfuromonadaceae</taxon>
        <taxon>Desulfuromonas</taxon>
    </lineage>
</organism>
<comment type="caution">
    <text evidence="5">The sequence shown here is derived from an EMBL/GenBank/DDBJ whole genome shotgun (WGS) entry which is preliminary data.</text>
</comment>
<dbReference type="PANTHER" id="PTHR11712">
    <property type="entry name" value="POLYKETIDE SYNTHASE-RELATED"/>
    <property type="match status" value="1"/>
</dbReference>
<sequence>MSLNRVVITGMGAVSPFGGTVADLLSGLYEGRSAVAYYEALRQVQGLRSLVASRVQGIDPKQIARKHRRSMSKMSIYATLAATEAMAQAGIDEELCASGDLGVAVGSTVGSTEVTEAFFEDYFTDHSLERMKSTLFFQMMNHTCASNIAQTFNITGRLLAPSAACATGSQAIGYGYEMIAQGHQQMMLCGGADELHPLTCATFDVMHAASTAYNDQAQQTPRPFAADRDGMVCGEGSGVVVLESLDSALRRKAHILGEVVGFATVSDPGNIANPDARVMAHCIRKALESADIDAAQVDYVNAHATATEQGDIAESQAIGDVFDTPVAVSSLKGHLGHTMAASGALETIATVDMLQQGKLVPTLHLEDVDQRCCELNYIKKIEEKPLSFALKNNFALGGVNTSLVLRRYDHD</sequence>
<evidence type="ECO:0000313" key="6">
    <source>
        <dbReference type="Proteomes" id="UP000005695"/>
    </source>
</evidence>
<dbReference type="SUPFAM" id="SSF53901">
    <property type="entry name" value="Thiolase-like"/>
    <property type="match status" value="2"/>
</dbReference>
<dbReference type="Pfam" id="PF00109">
    <property type="entry name" value="ketoacyl-synt"/>
    <property type="match status" value="1"/>
</dbReference>
<dbReference type="OrthoDB" id="9808669at2"/>
<evidence type="ECO:0000256" key="1">
    <source>
        <dbReference type="ARBA" id="ARBA00008467"/>
    </source>
</evidence>
<dbReference type="CDD" id="cd00834">
    <property type="entry name" value="KAS_I_II"/>
    <property type="match status" value="1"/>
</dbReference>
<reference evidence="5" key="2">
    <citation type="submission" date="2006-05" db="EMBL/GenBank/DDBJ databases">
        <title>Sequencing of the draft genome and assembly of Desulfuromonas acetoxidans DSM 684.</title>
        <authorList>
            <consortium name="US DOE Joint Genome Institute (JGI-PGF)"/>
            <person name="Copeland A."/>
            <person name="Lucas S."/>
            <person name="Lapidus A."/>
            <person name="Barry K."/>
            <person name="Detter J.C."/>
            <person name="Glavina del Rio T."/>
            <person name="Hammon N."/>
            <person name="Israni S."/>
            <person name="Dalin E."/>
            <person name="Tice H."/>
            <person name="Bruce D."/>
            <person name="Pitluck S."/>
            <person name="Richardson P."/>
        </authorList>
    </citation>
    <scope>NUCLEOTIDE SEQUENCE [LARGE SCALE GENOMIC DNA]</scope>
    <source>
        <strain evidence="5">DSM 684</strain>
    </source>
</reference>
<dbReference type="InterPro" id="IPR000794">
    <property type="entry name" value="Beta-ketoacyl_synthase"/>
</dbReference>
<protein>
    <submittedName>
        <fullName evidence="5">Beta-ketoacyl synthase</fullName>
    </submittedName>
</protein>
<evidence type="ECO:0000256" key="2">
    <source>
        <dbReference type="ARBA" id="ARBA00022679"/>
    </source>
</evidence>
<dbReference type="Pfam" id="PF02801">
    <property type="entry name" value="Ketoacyl-synt_C"/>
    <property type="match status" value="1"/>
</dbReference>
<evidence type="ECO:0000259" key="4">
    <source>
        <dbReference type="PROSITE" id="PS52004"/>
    </source>
</evidence>
<name>Q1K0P6_DESA6</name>
<feature type="domain" description="Ketosynthase family 3 (KS3)" evidence="4">
    <location>
        <begin position="3"/>
        <end position="407"/>
    </location>
</feature>
<dbReference type="InterPro" id="IPR018201">
    <property type="entry name" value="Ketoacyl_synth_AS"/>
</dbReference>
<dbReference type="AlphaFoldDB" id="Q1K0P6"/>
<dbReference type="InterPro" id="IPR016039">
    <property type="entry name" value="Thiolase-like"/>
</dbReference>
<dbReference type="InterPro" id="IPR014031">
    <property type="entry name" value="Ketoacyl_synth_C"/>
</dbReference>
<dbReference type="SMART" id="SM00825">
    <property type="entry name" value="PKS_KS"/>
    <property type="match status" value="1"/>
</dbReference>
<dbReference type="EMBL" id="AAEW02000007">
    <property type="protein sequence ID" value="EAT15895.1"/>
    <property type="molecule type" value="Genomic_DNA"/>
</dbReference>